<dbReference type="NCBIfam" id="TIGR04056">
    <property type="entry name" value="OMP_RagA_SusC"/>
    <property type="match status" value="1"/>
</dbReference>
<dbReference type="Gene3D" id="2.40.170.20">
    <property type="entry name" value="TonB-dependent receptor, beta-barrel domain"/>
    <property type="match status" value="1"/>
</dbReference>
<organism evidence="5">
    <name type="scientific">termite gut metagenome</name>
    <dbReference type="NCBI Taxonomy" id="433724"/>
    <lineage>
        <taxon>unclassified sequences</taxon>
        <taxon>metagenomes</taxon>
        <taxon>organismal metagenomes</taxon>
    </lineage>
</organism>
<comment type="subcellular location">
    <subcellularLocation>
        <location evidence="1">Cell outer membrane</location>
    </subcellularLocation>
</comment>
<evidence type="ECO:0000256" key="3">
    <source>
        <dbReference type="ARBA" id="ARBA00023237"/>
    </source>
</evidence>
<dbReference type="InterPro" id="IPR023996">
    <property type="entry name" value="TonB-dep_OMP_SusC/RagA"/>
</dbReference>
<keyword evidence="5" id="KW-0675">Receptor</keyword>
<sequence length="635" mass="71649">LVVIKMTPNAALAPYMELEAASFSTDYTYNIRHFNEKNVGGPVSLWDSWGTIDFETGPTVVTGAADNKVNMTSRRDKSYAFNAYFNYEFTLAKQHNFKLMAGVNAEEGDAYSHYSQRIGLLDKTKGEFNLATGDMTVSGWHNQWGVGGYFGRINYDWNGKWLLELNGRYDGSSKFPSHSRWAFFPSASLGYRISEEAFMEPLKSVLPAAKLRASYGEIGNQEVGANMFIPTMKTYSTSDIYWIYNGAKATAYDMPKLVSSTLRWERIQTLNLGGDFGILNNDMNISFDWYQRDTKDMLAPGQTMPQVLGTTAPQVNAGSLRTRGWELNIDWRHKFEDVTLYAGFNLADYTTKVTEWDNPERLLNQNYTGKIVGEIWGFETDRLFTYDDCTQDANGNWILNTQKVASQTSLERGQFHYGPGDIKFKDVDDSGVIDGGKSSAIDHCDLKVIGNRTPRYQYSFRLGGDWKGFDVDLFFQGVGKRQEWTVSAFVMPLMRGADAIYANQTDYWTEENLNYEAEFPRLFPGNAAQGNITGISTGSNNFYPQSKYLVNMAYLRFKNLTVGYTIPAILTNRISLQKARIYVSAQNIAELINKSHAPLDPEIDSVESGVSLANGTWGRIDPLYRTYSFGVQVTF</sequence>
<name>A0A5J4QST0_9ZZZZ</name>
<keyword evidence="3" id="KW-0998">Cell outer membrane</keyword>
<gene>
    <name evidence="5" type="ORF">EZS27_025792</name>
</gene>
<evidence type="ECO:0000259" key="4">
    <source>
        <dbReference type="Pfam" id="PF00593"/>
    </source>
</evidence>
<dbReference type="InterPro" id="IPR036942">
    <property type="entry name" value="Beta-barrel_TonB_sf"/>
</dbReference>
<dbReference type="AlphaFoldDB" id="A0A5J4QST0"/>
<dbReference type="SUPFAM" id="SSF56935">
    <property type="entry name" value="Porins"/>
    <property type="match status" value="1"/>
</dbReference>
<feature type="domain" description="TonB-dependent receptor-like beta-barrel" evidence="4">
    <location>
        <begin position="18"/>
        <end position="587"/>
    </location>
</feature>
<comment type="caution">
    <text evidence="5">The sequence shown here is derived from an EMBL/GenBank/DDBJ whole genome shotgun (WGS) entry which is preliminary data.</text>
</comment>
<feature type="non-terminal residue" evidence="5">
    <location>
        <position position="1"/>
    </location>
</feature>
<keyword evidence="2" id="KW-0472">Membrane</keyword>
<reference evidence="5" key="1">
    <citation type="submission" date="2019-03" db="EMBL/GenBank/DDBJ databases">
        <title>Single cell metagenomics reveals metabolic interactions within the superorganism composed of flagellate Streblomastix strix and complex community of Bacteroidetes bacteria on its surface.</title>
        <authorList>
            <person name="Treitli S.C."/>
            <person name="Kolisko M."/>
            <person name="Husnik F."/>
            <person name="Keeling P."/>
            <person name="Hampl V."/>
        </authorList>
    </citation>
    <scope>NUCLEOTIDE SEQUENCE</scope>
    <source>
        <strain evidence="5">STM</strain>
    </source>
</reference>
<dbReference type="InterPro" id="IPR000531">
    <property type="entry name" value="Beta-barrel_TonB"/>
</dbReference>
<dbReference type="GO" id="GO:0009279">
    <property type="term" value="C:cell outer membrane"/>
    <property type="evidence" value="ECO:0007669"/>
    <property type="project" value="UniProtKB-SubCell"/>
</dbReference>
<evidence type="ECO:0000313" key="5">
    <source>
        <dbReference type="EMBL" id="KAA6324937.1"/>
    </source>
</evidence>
<proteinExistence type="predicted"/>
<dbReference type="Pfam" id="PF00593">
    <property type="entry name" value="TonB_dep_Rec_b-barrel"/>
    <property type="match status" value="1"/>
</dbReference>
<evidence type="ECO:0000256" key="2">
    <source>
        <dbReference type="ARBA" id="ARBA00023136"/>
    </source>
</evidence>
<evidence type="ECO:0000256" key="1">
    <source>
        <dbReference type="ARBA" id="ARBA00004442"/>
    </source>
</evidence>
<dbReference type="EMBL" id="SNRY01002474">
    <property type="protein sequence ID" value="KAA6324937.1"/>
    <property type="molecule type" value="Genomic_DNA"/>
</dbReference>
<accession>A0A5J4QST0</accession>
<protein>
    <submittedName>
        <fullName evidence="5">TonB-dependent receptor SusC</fullName>
    </submittedName>
</protein>